<dbReference type="EMBL" id="AYXG01000216">
    <property type="protein sequence ID" value="EWC59145.1"/>
    <property type="molecule type" value="Genomic_DNA"/>
</dbReference>
<feature type="transmembrane region" description="Helical" evidence="2">
    <location>
        <begin position="173"/>
        <end position="189"/>
    </location>
</feature>
<feature type="transmembrane region" description="Helical" evidence="2">
    <location>
        <begin position="79"/>
        <end position="97"/>
    </location>
</feature>
<feature type="region of interest" description="Disordered" evidence="1">
    <location>
        <begin position="198"/>
        <end position="242"/>
    </location>
</feature>
<proteinExistence type="predicted"/>
<comment type="caution">
    <text evidence="4">The sequence shown here is derived from an EMBL/GenBank/DDBJ whole genome shotgun (WGS) entry which is preliminary data.</text>
</comment>
<dbReference type="InterPro" id="IPR027383">
    <property type="entry name" value="Znf_put"/>
</dbReference>
<accession>W7IE81</accession>
<name>W7IE81_9PSEU</name>
<keyword evidence="5" id="KW-1185">Reference proteome</keyword>
<feature type="transmembrane region" description="Helical" evidence="2">
    <location>
        <begin position="141"/>
        <end position="161"/>
    </location>
</feature>
<feature type="transmembrane region" description="Helical" evidence="2">
    <location>
        <begin position="112"/>
        <end position="134"/>
    </location>
</feature>
<dbReference type="Proteomes" id="UP000019277">
    <property type="component" value="Unassembled WGS sequence"/>
</dbReference>
<sequence>MTCREALSARLDGEAEPVAAERTDEHLDGCTACLHWWARAGAGARLLRVRPAARVPDLTDLILENAPTPARTPGLVPRFLLGLVAVAQLGLGLAQIFGTDAAAHGGHPDSSLALHLFNESTAWNLALGIGFYWVAWRPRNAIGMVPVLSGFVLVLLGYSAHDLITGSAPVPRVLGHGLIVAGLILLIAIRRVERDPVPGDLATDDREDTVRLLDDPGEPDRAEPGTPRTGRHLRPAGKHRAA</sequence>
<dbReference type="AlphaFoldDB" id="W7IE81"/>
<feature type="compositionally biased region" description="Basic residues" evidence="1">
    <location>
        <begin position="229"/>
        <end position="242"/>
    </location>
</feature>
<dbReference type="STRING" id="909613.UO65_5572"/>
<keyword evidence="2" id="KW-1133">Transmembrane helix</keyword>
<reference evidence="4 5" key="1">
    <citation type="journal article" date="2014" name="Genome Announc.">
        <title>Draft Genome Sequence of the Antitrypanosomally Active Sponge-Associated Bacterium Actinokineospora sp. Strain EG49.</title>
        <authorList>
            <person name="Harjes J."/>
            <person name="Ryu T."/>
            <person name="Abdelmohsen U.R."/>
            <person name="Moitinho-Silva L."/>
            <person name="Horn H."/>
            <person name="Ravasi T."/>
            <person name="Hentschel U."/>
        </authorList>
    </citation>
    <scope>NUCLEOTIDE SEQUENCE [LARGE SCALE GENOMIC DNA]</scope>
    <source>
        <strain evidence="4 5">EG49</strain>
    </source>
</reference>
<evidence type="ECO:0000313" key="5">
    <source>
        <dbReference type="Proteomes" id="UP000019277"/>
    </source>
</evidence>
<organism evidence="4 5">
    <name type="scientific">Actinokineospora spheciospongiae</name>
    <dbReference type="NCBI Taxonomy" id="909613"/>
    <lineage>
        <taxon>Bacteria</taxon>
        <taxon>Bacillati</taxon>
        <taxon>Actinomycetota</taxon>
        <taxon>Actinomycetes</taxon>
        <taxon>Pseudonocardiales</taxon>
        <taxon>Pseudonocardiaceae</taxon>
        <taxon>Actinokineospora</taxon>
    </lineage>
</organism>
<feature type="domain" description="Putative zinc-finger" evidence="3">
    <location>
        <begin position="3"/>
        <end position="33"/>
    </location>
</feature>
<keyword evidence="2" id="KW-0812">Transmembrane</keyword>
<keyword evidence="2" id="KW-0472">Membrane</keyword>
<evidence type="ECO:0000259" key="3">
    <source>
        <dbReference type="Pfam" id="PF13490"/>
    </source>
</evidence>
<evidence type="ECO:0000256" key="1">
    <source>
        <dbReference type="SAM" id="MobiDB-lite"/>
    </source>
</evidence>
<evidence type="ECO:0000256" key="2">
    <source>
        <dbReference type="SAM" id="Phobius"/>
    </source>
</evidence>
<feature type="compositionally biased region" description="Basic and acidic residues" evidence="1">
    <location>
        <begin position="208"/>
        <end position="223"/>
    </location>
</feature>
<dbReference type="Pfam" id="PF13490">
    <property type="entry name" value="zf-HC2"/>
    <property type="match status" value="1"/>
</dbReference>
<dbReference type="eggNOG" id="COG5660">
    <property type="taxonomic scope" value="Bacteria"/>
</dbReference>
<protein>
    <submittedName>
        <fullName evidence="4">Putative integral membrane protein</fullName>
    </submittedName>
</protein>
<gene>
    <name evidence="4" type="ORF">UO65_5572</name>
</gene>
<evidence type="ECO:0000313" key="4">
    <source>
        <dbReference type="EMBL" id="EWC59145.1"/>
    </source>
</evidence>